<name>A0A1F6CYV0_9BACT</name>
<dbReference type="Gene3D" id="3.30.70.1290">
    <property type="entry name" value="Transposase IS200-like"/>
    <property type="match status" value="1"/>
</dbReference>
<protein>
    <recommendedName>
        <fullName evidence="1">Transposase IS200-like domain-containing protein</fullName>
    </recommendedName>
</protein>
<dbReference type="GO" id="GO:0003677">
    <property type="term" value="F:DNA binding"/>
    <property type="evidence" value="ECO:0007669"/>
    <property type="project" value="InterPro"/>
</dbReference>
<gene>
    <name evidence="2" type="ORF">A2851_01775</name>
</gene>
<dbReference type="SMART" id="SM01321">
    <property type="entry name" value="Y1_Tnp"/>
    <property type="match status" value="1"/>
</dbReference>
<proteinExistence type="predicted"/>
<dbReference type="PANTHER" id="PTHR34322">
    <property type="entry name" value="TRANSPOSASE, Y1_TNP DOMAIN-CONTAINING"/>
    <property type="match status" value="1"/>
</dbReference>
<evidence type="ECO:0000259" key="1">
    <source>
        <dbReference type="SMART" id="SM01321"/>
    </source>
</evidence>
<dbReference type="SUPFAM" id="SSF143422">
    <property type="entry name" value="Transposase IS200-like"/>
    <property type="match status" value="1"/>
</dbReference>
<evidence type="ECO:0000313" key="3">
    <source>
        <dbReference type="Proteomes" id="UP000176863"/>
    </source>
</evidence>
<evidence type="ECO:0000313" key="2">
    <source>
        <dbReference type="EMBL" id="OGG54012.1"/>
    </source>
</evidence>
<dbReference type="Proteomes" id="UP000176863">
    <property type="component" value="Unassembled WGS sequence"/>
</dbReference>
<accession>A0A1F6CYV0</accession>
<dbReference type="GO" id="GO:0004803">
    <property type="term" value="F:transposase activity"/>
    <property type="evidence" value="ECO:0007669"/>
    <property type="project" value="InterPro"/>
</dbReference>
<dbReference type="InterPro" id="IPR002686">
    <property type="entry name" value="Transposase_17"/>
</dbReference>
<dbReference type="PANTHER" id="PTHR34322:SF2">
    <property type="entry name" value="TRANSPOSASE IS200-LIKE DOMAIN-CONTAINING PROTEIN"/>
    <property type="match status" value="1"/>
</dbReference>
<dbReference type="GO" id="GO:0006313">
    <property type="term" value="P:DNA transposition"/>
    <property type="evidence" value="ECO:0007669"/>
    <property type="project" value="InterPro"/>
</dbReference>
<reference evidence="2 3" key="1">
    <citation type="journal article" date="2016" name="Nat. Commun.">
        <title>Thousands of microbial genomes shed light on interconnected biogeochemical processes in an aquifer system.</title>
        <authorList>
            <person name="Anantharaman K."/>
            <person name="Brown C.T."/>
            <person name="Hug L.A."/>
            <person name="Sharon I."/>
            <person name="Castelle C.J."/>
            <person name="Probst A.J."/>
            <person name="Thomas B.C."/>
            <person name="Singh A."/>
            <person name="Wilkins M.J."/>
            <person name="Karaoz U."/>
            <person name="Brodie E.L."/>
            <person name="Williams K.H."/>
            <person name="Hubbard S.S."/>
            <person name="Banfield J.F."/>
        </authorList>
    </citation>
    <scope>NUCLEOTIDE SEQUENCE [LARGE SCALE GENOMIC DNA]</scope>
</reference>
<dbReference type="Pfam" id="PF01797">
    <property type="entry name" value="Y1_Tnp"/>
    <property type="match status" value="1"/>
</dbReference>
<dbReference type="InterPro" id="IPR036515">
    <property type="entry name" value="Transposase_17_sf"/>
</dbReference>
<feature type="domain" description="Transposase IS200-like" evidence="1">
    <location>
        <begin position="8"/>
        <end position="149"/>
    </location>
</feature>
<dbReference type="EMBL" id="MFKT01000006">
    <property type="protein sequence ID" value="OGG54012.1"/>
    <property type="molecule type" value="Genomic_DNA"/>
</dbReference>
<organism evidence="2 3">
    <name type="scientific">Candidatus Kaiserbacteria bacterium RIFCSPHIGHO2_01_FULL_53_29</name>
    <dbReference type="NCBI Taxonomy" id="1798480"/>
    <lineage>
        <taxon>Bacteria</taxon>
        <taxon>Candidatus Kaiseribacteriota</taxon>
    </lineage>
</organism>
<sequence length="227" mass="26405">MLRATPLVAGETYHIYNRGAGKQKIFLDATDYKRFLALLLLGNNTENIHLSNLRKYQGPSLTHVFEEKVDYSLTDVLAYSLLPNHFHLVIRQKSDDGITSFMKRVCTAYSMYFNLKYGHSGTLFQGRFKSSHLDTDPYFKWIFPYVHLNPVSLVEPQWQENGIIDPMLAKEFLRDYRYSSYRDYYVGERPERAILSYDEVFDLLDTKDDIQDMLAAYAKGKVLHASS</sequence>
<comment type="caution">
    <text evidence="2">The sequence shown here is derived from an EMBL/GenBank/DDBJ whole genome shotgun (WGS) entry which is preliminary data.</text>
</comment>
<dbReference type="AlphaFoldDB" id="A0A1F6CYV0"/>